<name>A0A3N4R969_9ACTN</name>
<proteinExistence type="predicted"/>
<evidence type="ECO:0000313" key="2">
    <source>
        <dbReference type="Proteomes" id="UP000266906"/>
    </source>
</evidence>
<dbReference type="AlphaFoldDB" id="A0A3N4R969"/>
<reference evidence="1 2" key="1">
    <citation type="submission" date="2018-11" db="EMBL/GenBank/DDBJ databases">
        <title>Sequencing the genomes of 1000 actinobacteria strains.</title>
        <authorList>
            <person name="Klenk H.-P."/>
        </authorList>
    </citation>
    <scope>NUCLEOTIDE SEQUENCE [LARGE SCALE GENOMIC DNA]</scope>
    <source>
        <strain evidence="1 2">DSM 44781</strain>
    </source>
</reference>
<sequence>MRGGERDVPFPVLATLVTLVTDARLPALCPAEALPTLDAVLAALRYRKETLAARGGWRAGGVGR</sequence>
<keyword evidence="2" id="KW-1185">Reference proteome</keyword>
<dbReference type="EMBL" id="RKQG01000003">
    <property type="protein sequence ID" value="RPE27919.1"/>
    <property type="molecule type" value="Genomic_DNA"/>
</dbReference>
<gene>
    <name evidence="1" type="ORF">EDD38_7212</name>
</gene>
<comment type="caution">
    <text evidence="1">The sequence shown here is derived from an EMBL/GenBank/DDBJ whole genome shotgun (WGS) entry which is preliminary data.</text>
</comment>
<evidence type="ECO:0000313" key="1">
    <source>
        <dbReference type="EMBL" id="RPE27919.1"/>
    </source>
</evidence>
<accession>A0A3N4R969</accession>
<dbReference type="Proteomes" id="UP000266906">
    <property type="component" value="Unassembled WGS sequence"/>
</dbReference>
<organism evidence="1 2">
    <name type="scientific">Kitasatospora cineracea</name>
    <dbReference type="NCBI Taxonomy" id="88074"/>
    <lineage>
        <taxon>Bacteria</taxon>
        <taxon>Bacillati</taxon>
        <taxon>Actinomycetota</taxon>
        <taxon>Actinomycetes</taxon>
        <taxon>Kitasatosporales</taxon>
        <taxon>Streptomycetaceae</taxon>
        <taxon>Kitasatospora</taxon>
    </lineage>
</organism>
<protein>
    <submittedName>
        <fullName evidence="1">Uncharacterized protein</fullName>
    </submittedName>
</protein>